<dbReference type="InterPro" id="IPR050596">
    <property type="entry name" value="AspAT/PAT-like"/>
</dbReference>
<dbReference type="Gene3D" id="3.40.640.10">
    <property type="entry name" value="Type I PLP-dependent aspartate aminotransferase-like (Major domain)"/>
    <property type="match status" value="1"/>
</dbReference>
<keyword evidence="4 8" id="KW-0808">Transferase</keyword>
<feature type="domain" description="Aminotransferase class I/classII large" evidence="7">
    <location>
        <begin position="28"/>
        <end position="372"/>
    </location>
</feature>
<evidence type="ECO:0000256" key="5">
    <source>
        <dbReference type="ARBA" id="ARBA00022898"/>
    </source>
</evidence>
<evidence type="ECO:0000313" key="9">
    <source>
        <dbReference type="Proteomes" id="UP000634579"/>
    </source>
</evidence>
<gene>
    <name evidence="8" type="ORF">ITJ42_00980</name>
</gene>
<evidence type="ECO:0000259" key="7">
    <source>
        <dbReference type="Pfam" id="PF00155"/>
    </source>
</evidence>
<evidence type="ECO:0000256" key="1">
    <source>
        <dbReference type="ARBA" id="ARBA00001933"/>
    </source>
</evidence>
<dbReference type="GO" id="GO:0008483">
    <property type="term" value="F:transaminase activity"/>
    <property type="evidence" value="ECO:0007669"/>
    <property type="project" value="UniProtKB-KW"/>
</dbReference>
<keyword evidence="9" id="KW-1185">Reference proteome</keyword>
<organism evidence="8 9">
    <name type="scientific">Clavibacter phaseoli</name>
    <dbReference type="NCBI Taxonomy" id="1734031"/>
    <lineage>
        <taxon>Bacteria</taxon>
        <taxon>Bacillati</taxon>
        <taxon>Actinomycetota</taxon>
        <taxon>Actinomycetes</taxon>
        <taxon>Micrococcales</taxon>
        <taxon>Microbacteriaceae</taxon>
        <taxon>Clavibacter</taxon>
    </lineage>
</organism>
<evidence type="ECO:0000256" key="3">
    <source>
        <dbReference type="ARBA" id="ARBA00022576"/>
    </source>
</evidence>
<accession>A0A8I0S7M0</accession>
<dbReference type="GO" id="GO:0006520">
    <property type="term" value="P:amino acid metabolic process"/>
    <property type="evidence" value="ECO:0007669"/>
    <property type="project" value="InterPro"/>
</dbReference>
<dbReference type="PANTHER" id="PTHR46383:SF1">
    <property type="entry name" value="ASPARTATE AMINOTRANSFERASE"/>
    <property type="match status" value="1"/>
</dbReference>
<protein>
    <submittedName>
        <fullName evidence="8">Aminotransferase class I/II-fold pyridoxal phosphate-dependent enzyme</fullName>
    </submittedName>
</protein>
<keyword evidence="5" id="KW-0663">Pyridoxal phosphate</keyword>
<reference evidence="8 9" key="1">
    <citation type="submission" date="2020-10" db="EMBL/GenBank/DDBJ databases">
        <title>Draft genome sequences of plant-associated actinobacteria.</title>
        <authorList>
            <person name="Tarlachkov S.V."/>
            <person name="Starodumova I.P."/>
            <person name="Dorofeeva L.V."/>
            <person name="Prisyazhnaya N.V."/>
            <person name="Roubtsova T.V."/>
            <person name="Chizhov V.N."/>
            <person name="Nadler S.A."/>
            <person name="Subbotin S.A."/>
            <person name="Evtushenko L.I."/>
        </authorList>
    </citation>
    <scope>NUCLEOTIDE SEQUENCE [LARGE SCALE GENOMIC DNA]</scope>
    <source>
        <strain evidence="8 9">VKM Ac-2886</strain>
    </source>
</reference>
<sequence length="399" mass="43311">MPRLAPHIPSVPESGIRRILELSFEVDDVIALGVGEPDVPVAPHIREAARVAWAEDRTDYTANAGIPELRAALVEKLRRDNGLEVQTEQVWVTIGATQALYQAMTLTLGAGDEALVPDPGYTTFSMGARMLQAEPVTYPLLPERGFLPDMAELERLVTARTRVLVVNSPSNPLGAVFPRETLRELLAFARRHDLWVISDEVYEYFVHDAEHVSVASLQEPGEQRVLSAFSLSKTYALTGVRVGYLVVPTGMTTTMRTVQEATISCVSAPAQWAGVAAVTGDQSHVRQAIAHYRENLDAATALLEERGIRHLRPTGAFYLWIDVSHASDGDVAGWAERFLLRDRVAVAPGSAFGRSGEGWIRVCVAADRDALLEGLRRLPAPDDTVPGTAPAPDAATPAS</sequence>
<evidence type="ECO:0000256" key="2">
    <source>
        <dbReference type="ARBA" id="ARBA00007441"/>
    </source>
</evidence>
<dbReference type="InterPro" id="IPR004839">
    <property type="entry name" value="Aminotransferase_I/II_large"/>
</dbReference>
<dbReference type="InterPro" id="IPR015424">
    <property type="entry name" value="PyrdxlP-dep_Trfase"/>
</dbReference>
<dbReference type="InterPro" id="IPR015421">
    <property type="entry name" value="PyrdxlP-dep_Trfase_major"/>
</dbReference>
<dbReference type="GO" id="GO:0030170">
    <property type="term" value="F:pyridoxal phosphate binding"/>
    <property type="evidence" value="ECO:0007669"/>
    <property type="project" value="InterPro"/>
</dbReference>
<keyword evidence="3 8" id="KW-0032">Aminotransferase</keyword>
<name>A0A8I0S7M0_9MICO</name>
<evidence type="ECO:0000256" key="6">
    <source>
        <dbReference type="SAM" id="MobiDB-lite"/>
    </source>
</evidence>
<dbReference type="Pfam" id="PF00155">
    <property type="entry name" value="Aminotran_1_2"/>
    <property type="match status" value="1"/>
</dbReference>
<proteinExistence type="inferred from homology"/>
<comment type="similarity">
    <text evidence="2">Belongs to the class-I pyridoxal-phosphate-dependent aminotransferase family.</text>
</comment>
<dbReference type="SUPFAM" id="SSF53383">
    <property type="entry name" value="PLP-dependent transferases"/>
    <property type="match status" value="1"/>
</dbReference>
<feature type="region of interest" description="Disordered" evidence="6">
    <location>
        <begin position="379"/>
        <end position="399"/>
    </location>
</feature>
<comment type="cofactor">
    <cofactor evidence="1">
        <name>pyridoxal 5'-phosphate</name>
        <dbReference type="ChEBI" id="CHEBI:597326"/>
    </cofactor>
</comment>
<dbReference type="PANTHER" id="PTHR46383">
    <property type="entry name" value="ASPARTATE AMINOTRANSFERASE"/>
    <property type="match status" value="1"/>
</dbReference>
<dbReference type="CDD" id="cd00609">
    <property type="entry name" value="AAT_like"/>
    <property type="match status" value="1"/>
</dbReference>
<dbReference type="EMBL" id="JADKRP010000001">
    <property type="protein sequence ID" value="MBF4629786.1"/>
    <property type="molecule type" value="Genomic_DNA"/>
</dbReference>
<dbReference type="AlphaFoldDB" id="A0A8I0S7M0"/>
<evidence type="ECO:0000313" key="8">
    <source>
        <dbReference type="EMBL" id="MBF4629786.1"/>
    </source>
</evidence>
<dbReference type="InterPro" id="IPR015422">
    <property type="entry name" value="PyrdxlP-dep_Trfase_small"/>
</dbReference>
<feature type="compositionally biased region" description="Low complexity" evidence="6">
    <location>
        <begin position="381"/>
        <end position="399"/>
    </location>
</feature>
<dbReference type="Proteomes" id="UP000634579">
    <property type="component" value="Unassembled WGS sequence"/>
</dbReference>
<dbReference type="Gene3D" id="3.90.1150.10">
    <property type="entry name" value="Aspartate Aminotransferase, domain 1"/>
    <property type="match status" value="1"/>
</dbReference>
<comment type="caution">
    <text evidence="8">The sequence shown here is derived from an EMBL/GenBank/DDBJ whole genome shotgun (WGS) entry which is preliminary data.</text>
</comment>
<dbReference type="RefSeq" id="WP_194674051.1">
    <property type="nucleotide sequence ID" value="NZ_JADKRP010000001.1"/>
</dbReference>
<evidence type="ECO:0000256" key="4">
    <source>
        <dbReference type="ARBA" id="ARBA00022679"/>
    </source>
</evidence>